<comment type="caution">
    <text evidence="2">The sequence shown here is derived from an EMBL/GenBank/DDBJ whole genome shotgun (WGS) entry which is preliminary data.</text>
</comment>
<feature type="compositionally biased region" description="Basic and acidic residues" evidence="1">
    <location>
        <begin position="58"/>
        <end position="68"/>
    </location>
</feature>
<evidence type="ECO:0000313" key="2">
    <source>
        <dbReference type="EMBL" id="TQW00900.1"/>
    </source>
</evidence>
<evidence type="ECO:0000313" key="3">
    <source>
        <dbReference type="Proteomes" id="UP000315783"/>
    </source>
</evidence>
<feature type="compositionally biased region" description="Basic and acidic residues" evidence="1">
    <location>
        <begin position="157"/>
        <end position="175"/>
    </location>
</feature>
<accession>A0A545VGY7</accession>
<dbReference type="Proteomes" id="UP000315783">
    <property type="component" value="Unassembled WGS sequence"/>
</dbReference>
<reference evidence="2 3" key="1">
    <citation type="journal article" date="2019" name="Appl. Microbiol. Biotechnol.">
        <title>Genome sequence of Isaria javanica and comparative genome analysis insights into family S53 peptidase evolution in fungal entomopathogens.</title>
        <authorList>
            <person name="Lin R."/>
            <person name="Zhang X."/>
            <person name="Xin B."/>
            <person name="Zou M."/>
            <person name="Gao Y."/>
            <person name="Qin F."/>
            <person name="Hu Q."/>
            <person name="Xie B."/>
            <person name="Cheng X."/>
        </authorList>
    </citation>
    <scope>NUCLEOTIDE SEQUENCE [LARGE SCALE GENOMIC DNA]</scope>
    <source>
        <strain evidence="2 3">IJ1G</strain>
    </source>
</reference>
<gene>
    <name evidence="2" type="ORF">IF1G_00831</name>
</gene>
<name>A0A545VGY7_9HYPO</name>
<keyword evidence="3" id="KW-1185">Reference proteome</keyword>
<dbReference type="AlphaFoldDB" id="A0A545VGY7"/>
<proteinExistence type="predicted"/>
<evidence type="ECO:0000256" key="1">
    <source>
        <dbReference type="SAM" id="MobiDB-lite"/>
    </source>
</evidence>
<sequence length="262" mass="29327">MFGILEAIAIPRAGVYHSYRDLIENLNERMEKEGYRIVKARSHRSRMGGADVPNNDIIRCDLHNHEPGTPEPASPEQSDGEQETVEESSGELPALGPDNSSALQVAGISETSLQLTGDTFNQFKAEYRKLSLSDRMQTLSNLQVRIAAIYAIQNEDAQRQRRHESNEHLHDEAASGKRPRQSLSKPQKRQRQSIAEDPSSGQETVQDQLHTDGHLLDQELMDATQFQLDHAVAQTPVAVPQIEMTQFQQFENASKRGRGPNP</sequence>
<feature type="compositionally biased region" description="Acidic residues" evidence="1">
    <location>
        <begin position="78"/>
        <end position="89"/>
    </location>
</feature>
<protein>
    <submittedName>
        <fullName evidence="2">WD domain-containing protein</fullName>
    </submittedName>
</protein>
<organism evidence="2 3">
    <name type="scientific">Cordyceps javanica</name>
    <dbReference type="NCBI Taxonomy" id="43265"/>
    <lineage>
        <taxon>Eukaryota</taxon>
        <taxon>Fungi</taxon>
        <taxon>Dikarya</taxon>
        <taxon>Ascomycota</taxon>
        <taxon>Pezizomycotina</taxon>
        <taxon>Sordariomycetes</taxon>
        <taxon>Hypocreomycetidae</taxon>
        <taxon>Hypocreales</taxon>
        <taxon>Cordycipitaceae</taxon>
        <taxon>Cordyceps</taxon>
    </lineage>
</organism>
<dbReference type="EMBL" id="SPUK01000001">
    <property type="protein sequence ID" value="TQW00900.1"/>
    <property type="molecule type" value="Genomic_DNA"/>
</dbReference>
<feature type="region of interest" description="Disordered" evidence="1">
    <location>
        <begin position="42"/>
        <end position="100"/>
    </location>
</feature>
<feature type="region of interest" description="Disordered" evidence="1">
    <location>
        <begin position="157"/>
        <end position="206"/>
    </location>
</feature>
<dbReference type="OrthoDB" id="366390at2759"/>